<proteinExistence type="predicted"/>
<reference evidence="2" key="1">
    <citation type="submission" date="2023-03" db="EMBL/GenBank/DDBJ databases">
        <title>Amycolatopsis taiwanensis NBRC 103393.</title>
        <authorList>
            <person name="Ichikawa N."/>
            <person name="Sato H."/>
            <person name="Tonouchi N."/>
        </authorList>
    </citation>
    <scope>NUCLEOTIDE SEQUENCE</scope>
    <source>
        <strain evidence="2">NBRC 103393</strain>
    </source>
</reference>
<accession>A0A9W6R9P6</accession>
<protein>
    <submittedName>
        <fullName evidence="2">Uncharacterized protein</fullName>
    </submittedName>
</protein>
<dbReference type="EMBL" id="BSTI01000027">
    <property type="protein sequence ID" value="GLY70815.1"/>
    <property type="molecule type" value="Genomic_DNA"/>
</dbReference>
<comment type="caution">
    <text evidence="2">The sequence shown here is derived from an EMBL/GenBank/DDBJ whole genome shotgun (WGS) entry which is preliminary data.</text>
</comment>
<evidence type="ECO:0000313" key="2">
    <source>
        <dbReference type="EMBL" id="GLY70815.1"/>
    </source>
</evidence>
<name>A0A9W6R9P6_9PSEU</name>
<evidence type="ECO:0000313" key="3">
    <source>
        <dbReference type="Proteomes" id="UP001165136"/>
    </source>
</evidence>
<organism evidence="2 3">
    <name type="scientific">Amycolatopsis taiwanensis</name>
    <dbReference type="NCBI Taxonomy" id="342230"/>
    <lineage>
        <taxon>Bacteria</taxon>
        <taxon>Bacillati</taxon>
        <taxon>Actinomycetota</taxon>
        <taxon>Actinomycetes</taxon>
        <taxon>Pseudonocardiales</taxon>
        <taxon>Pseudonocardiaceae</taxon>
        <taxon>Amycolatopsis</taxon>
    </lineage>
</organism>
<keyword evidence="3" id="KW-1185">Reference proteome</keyword>
<feature type="region of interest" description="Disordered" evidence="1">
    <location>
        <begin position="1"/>
        <end position="21"/>
    </location>
</feature>
<gene>
    <name evidence="2" type="ORF">Atai01_74340</name>
</gene>
<dbReference type="Proteomes" id="UP001165136">
    <property type="component" value="Unassembled WGS sequence"/>
</dbReference>
<evidence type="ECO:0000256" key="1">
    <source>
        <dbReference type="SAM" id="MobiDB-lite"/>
    </source>
</evidence>
<sequence>MQPSDHNAGGRNQQKRYRAGPEVGEYTTAFASFANRIRAAVCRFPPHTLSLSDRNAYPAVSMSGRTIR</sequence>
<dbReference type="AlphaFoldDB" id="A0A9W6R9P6"/>